<dbReference type="EMBL" id="CANHGI010000001">
    <property type="protein sequence ID" value="CAI5439669.1"/>
    <property type="molecule type" value="Genomic_DNA"/>
</dbReference>
<dbReference type="SUPFAM" id="SSF57716">
    <property type="entry name" value="Glucocorticoid receptor-like (DNA-binding domain)"/>
    <property type="match status" value="1"/>
</dbReference>
<name>A0A9P1I8Q6_9PELO</name>
<reference evidence="2" key="1">
    <citation type="submission" date="2022-11" db="EMBL/GenBank/DDBJ databases">
        <authorList>
            <person name="Kikuchi T."/>
        </authorList>
    </citation>
    <scope>NUCLEOTIDE SEQUENCE</scope>
    <source>
        <strain evidence="2">PS1010</strain>
    </source>
</reference>
<feature type="compositionally biased region" description="Polar residues" evidence="1">
    <location>
        <begin position="349"/>
        <end position="369"/>
    </location>
</feature>
<gene>
    <name evidence="2" type="ORF">CAMP_LOCUS2306</name>
</gene>
<evidence type="ECO:0000256" key="1">
    <source>
        <dbReference type="SAM" id="MobiDB-lite"/>
    </source>
</evidence>
<protein>
    <recommendedName>
        <fullName evidence="4">THAP-type domain-containing protein</fullName>
    </recommendedName>
</protein>
<evidence type="ECO:0000313" key="2">
    <source>
        <dbReference type="EMBL" id="CAI5439669.1"/>
    </source>
</evidence>
<sequence>MIIIHFFAQKISKNMENTNSLVGAEIHRRKSHRKIICRYCKKSIDREFTTTVPYLPNIQAKWIAILGERFAENLKKFHQVGSKDFGRICLRHFEGDLKRRKQKELPIRMSEKEENELRNDEKVIDESNPKKCYKCCYCEESLKQEFLTRIPYDRSVREKWIEILGTRFSENMKKVKHGYICRSHFDGNFKHRTKQQFPNGKNEDNCYFQEINDLLMNVPKNEDYEVEAIVKEDAEIMNIKNEEEFINDQSYEGSSTRANQSIKMESENRVENKNFCRFCEMELNSLIEAVEIPKNTEDFIKWLKIFGTKFSENVLVNSKPHFISEKKYQTTLCALMIISTSRAHSCISPSNINMGDSNSQKSSENPKNTDTTEKTDNVGINLVANLFNSGAFSRFSQATAGQY</sequence>
<evidence type="ECO:0000313" key="3">
    <source>
        <dbReference type="Proteomes" id="UP001152747"/>
    </source>
</evidence>
<accession>A0A9P1I8Q6</accession>
<comment type="caution">
    <text evidence="2">The sequence shown here is derived from an EMBL/GenBank/DDBJ whole genome shotgun (WGS) entry which is preliminary data.</text>
</comment>
<proteinExistence type="predicted"/>
<dbReference type="Proteomes" id="UP001152747">
    <property type="component" value="Unassembled WGS sequence"/>
</dbReference>
<keyword evidence="3" id="KW-1185">Reference proteome</keyword>
<feature type="region of interest" description="Disordered" evidence="1">
    <location>
        <begin position="349"/>
        <end position="375"/>
    </location>
</feature>
<dbReference type="AlphaFoldDB" id="A0A9P1I8Q6"/>
<evidence type="ECO:0008006" key="4">
    <source>
        <dbReference type="Google" id="ProtNLM"/>
    </source>
</evidence>
<organism evidence="2 3">
    <name type="scientific">Caenorhabditis angaria</name>
    <dbReference type="NCBI Taxonomy" id="860376"/>
    <lineage>
        <taxon>Eukaryota</taxon>
        <taxon>Metazoa</taxon>
        <taxon>Ecdysozoa</taxon>
        <taxon>Nematoda</taxon>
        <taxon>Chromadorea</taxon>
        <taxon>Rhabditida</taxon>
        <taxon>Rhabditina</taxon>
        <taxon>Rhabditomorpha</taxon>
        <taxon>Rhabditoidea</taxon>
        <taxon>Rhabditidae</taxon>
        <taxon>Peloderinae</taxon>
        <taxon>Caenorhabditis</taxon>
    </lineage>
</organism>